<evidence type="ECO:0000256" key="1">
    <source>
        <dbReference type="SAM" id="MobiDB-lite"/>
    </source>
</evidence>
<feature type="region of interest" description="Disordered" evidence="1">
    <location>
        <begin position="160"/>
        <end position="191"/>
    </location>
</feature>
<dbReference type="EMBL" id="AKCR02000044">
    <property type="protein sequence ID" value="PKK24139.1"/>
    <property type="molecule type" value="Genomic_DNA"/>
</dbReference>
<dbReference type="InParanoid" id="A0A2I0M387"/>
<sequence length="246" mass="26137">MAIERLWQPAKRGPSSACTAFAERPFPAASRARSSVTPQVPVSKRQKYPCELPERERELCRGQATFACPGREVAGKRGPRSGKSILGSAGARPAQASGHGASWERVQETTGFVQRKNEAAAARRVTFTLEQDDTGTVWAVADTWPAVACPCRAPRSFFSVDKSSSPGRLPTAALLREPNPPDRGAGNMSSECERSCAAGERHLPAAASSSDSRSTFVAAATTKFPSAPSACLVLHAKCLTDDPLRG</sequence>
<dbReference type="Proteomes" id="UP000053872">
    <property type="component" value="Unassembled WGS sequence"/>
</dbReference>
<name>A0A2I0M387_COLLI</name>
<protein>
    <submittedName>
        <fullName evidence="2">Uncharacterized protein</fullName>
    </submittedName>
</protein>
<accession>A0A2I0M387</accession>
<evidence type="ECO:0000313" key="3">
    <source>
        <dbReference type="Proteomes" id="UP000053872"/>
    </source>
</evidence>
<comment type="caution">
    <text evidence="2">The sequence shown here is derived from an EMBL/GenBank/DDBJ whole genome shotgun (WGS) entry which is preliminary data.</text>
</comment>
<organism evidence="2 3">
    <name type="scientific">Columba livia</name>
    <name type="common">Rock dove</name>
    <dbReference type="NCBI Taxonomy" id="8932"/>
    <lineage>
        <taxon>Eukaryota</taxon>
        <taxon>Metazoa</taxon>
        <taxon>Chordata</taxon>
        <taxon>Craniata</taxon>
        <taxon>Vertebrata</taxon>
        <taxon>Euteleostomi</taxon>
        <taxon>Archelosauria</taxon>
        <taxon>Archosauria</taxon>
        <taxon>Dinosauria</taxon>
        <taxon>Saurischia</taxon>
        <taxon>Theropoda</taxon>
        <taxon>Coelurosauria</taxon>
        <taxon>Aves</taxon>
        <taxon>Neognathae</taxon>
        <taxon>Neoaves</taxon>
        <taxon>Columbimorphae</taxon>
        <taxon>Columbiformes</taxon>
        <taxon>Columbidae</taxon>
        <taxon>Columba</taxon>
    </lineage>
</organism>
<keyword evidence="3" id="KW-1185">Reference proteome</keyword>
<dbReference type="AlphaFoldDB" id="A0A2I0M387"/>
<gene>
    <name evidence="2" type="ORF">A306_00006042</name>
</gene>
<proteinExistence type="predicted"/>
<reference evidence="2 3" key="1">
    <citation type="journal article" date="2013" name="Science">
        <title>Genomic diversity and evolution of the head crest in the rock pigeon.</title>
        <authorList>
            <person name="Shapiro M.D."/>
            <person name="Kronenberg Z."/>
            <person name="Li C."/>
            <person name="Domyan E.T."/>
            <person name="Pan H."/>
            <person name="Campbell M."/>
            <person name="Tan H."/>
            <person name="Huff C.D."/>
            <person name="Hu H."/>
            <person name="Vickrey A.I."/>
            <person name="Nielsen S.C."/>
            <person name="Stringham S.A."/>
            <person name="Hu H."/>
            <person name="Willerslev E."/>
            <person name="Gilbert M.T."/>
            <person name="Yandell M."/>
            <person name="Zhang G."/>
            <person name="Wang J."/>
        </authorList>
    </citation>
    <scope>NUCLEOTIDE SEQUENCE [LARGE SCALE GENOMIC DNA]</scope>
    <source>
        <tissue evidence="2">Blood</tissue>
    </source>
</reference>
<evidence type="ECO:0000313" key="2">
    <source>
        <dbReference type="EMBL" id="PKK24139.1"/>
    </source>
</evidence>